<evidence type="ECO:0000256" key="4">
    <source>
        <dbReference type="SAM" id="MobiDB-lite"/>
    </source>
</evidence>
<dbReference type="Pfam" id="PF00069">
    <property type="entry name" value="Pkinase"/>
    <property type="match status" value="1"/>
</dbReference>
<dbReference type="GO" id="GO:0005524">
    <property type="term" value="F:ATP binding"/>
    <property type="evidence" value="ECO:0007669"/>
    <property type="project" value="InterPro"/>
</dbReference>
<evidence type="ECO:0000259" key="5">
    <source>
        <dbReference type="PROSITE" id="PS50011"/>
    </source>
</evidence>
<feature type="region of interest" description="Disordered" evidence="4">
    <location>
        <begin position="1"/>
        <end position="23"/>
    </location>
</feature>
<dbReference type="SUPFAM" id="SSF48403">
    <property type="entry name" value="Ankyrin repeat"/>
    <property type="match status" value="2"/>
</dbReference>
<dbReference type="Gene3D" id="1.25.40.20">
    <property type="entry name" value="Ankyrin repeat-containing domain"/>
    <property type="match status" value="3"/>
</dbReference>
<name>A0A9W9IH65_9EURO</name>
<dbReference type="InterPro" id="IPR008271">
    <property type="entry name" value="Ser/Thr_kinase_AS"/>
</dbReference>
<reference evidence="6" key="2">
    <citation type="journal article" date="2023" name="IMA Fungus">
        <title>Comparative genomic study of the Penicillium genus elucidates a diverse pangenome and 15 lateral gene transfer events.</title>
        <authorList>
            <person name="Petersen C."/>
            <person name="Sorensen T."/>
            <person name="Nielsen M.R."/>
            <person name="Sondergaard T.E."/>
            <person name="Sorensen J.L."/>
            <person name="Fitzpatrick D.A."/>
            <person name="Frisvad J.C."/>
            <person name="Nielsen K.L."/>
        </authorList>
    </citation>
    <scope>NUCLEOTIDE SEQUENCE</scope>
    <source>
        <strain evidence="6">IBT 21917</strain>
    </source>
</reference>
<dbReference type="PROSITE" id="PS50297">
    <property type="entry name" value="ANK_REP_REGION"/>
    <property type="match status" value="3"/>
</dbReference>
<dbReference type="GO" id="GO:0004672">
    <property type="term" value="F:protein kinase activity"/>
    <property type="evidence" value="ECO:0007669"/>
    <property type="project" value="InterPro"/>
</dbReference>
<accession>A0A9W9IH65</accession>
<dbReference type="InterPro" id="IPR000719">
    <property type="entry name" value="Prot_kinase_dom"/>
</dbReference>
<dbReference type="OrthoDB" id="626167at2759"/>
<feature type="repeat" description="ANK" evidence="3">
    <location>
        <begin position="838"/>
        <end position="870"/>
    </location>
</feature>
<dbReference type="PANTHER" id="PTHR24198">
    <property type="entry name" value="ANKYRIN REPEAT AND PROTEIN KINASE DOMAIN-CONTAINING PROTEIN"/>
    <property type="match status" value="1"/>
</dbReference>
<dbReference type="Pfam" id="PF12796">
    <property type="entry name" value="Ank_2"/>
    <property type="match status" value="3"/>
</dbReference>
<evidence type="ECO:0000256" key="3">
    <source>
        <dbReference type="PROSITE-ProRule" id="PRU00023"/>
    </source>
</evidence>
<dbReference type="Gene3D" id="1.10.510.10">
    <property type="entry name" value="Transferase(Phosphotransferase) domain 1"/>
    <property type="match status" value="1"/>
</dbReference>
<feature type="repeat" description="ANK" evidence="3">
    <location>
        <begin position="937"/>
        <end position="966"/>
    </location>
</feature>
<dbReference type="PROSITE" id="PS50088">
    <property type="entry name" value="ANK_REPEAT"/>
    <property type="match status" value="4"/>
</dbReference>
<feature type="compositionally biased region" description="Basic and acidic residues" evidence="4">
    <location>
        <begin position="1366"/>
        <end position="1376"/>
    </location>
</feature>
<dbReference type="EMBL" id="JAPQKO010000002">
    <property type="protein sequence ID" value="KAJ5178874.1"/>
    <property type="molecule type" value="Genomic_DNA"/>
</dbReference>
<dbReference type="Pfam" id="PF13637">
    <property type="entry name" value="Ank_4"/>
    <property type="match status" value="1"/>
</dbReference>
<evidence type="ECO:0000313" key="7">
    <source>
        <dbReference type="Proteomes" id="UP001146351"/>
    </source>
</evidence>
<protein>
    <recommendedName>
        <fullName evidence="5">Protein kinase domain-containing protein</fullName>
    </recommendedName>
</protein>
<feature type="compositionally biased region" description="Basic and acidic residues" evidence="4">
    <location>
        <begin position="1384"/>
        <end position="1398"/>
    </location>
</feature>
<keyword evidence="1" id="KW-0677">Repeat</keyword>
<gene>
    <name evidence="6" type="ORF">N7492_002084</name>
</gene>
<dbReference type="SMART" id="SM00248">
    <property type="entry name" value="ANK"/>
    <property type="match status" value="13"/>
</dbReference>
<feature type="region of interest" description="Disordered" evidence="4">
    <location>
        <begin position="1366"/>
        <end position="1402"/>
    </location>
</feature>
<dbReference type="InterPro" id="IPR036770">
    <property type="entry name" value="Ankyrin_rpt-contain_sf"/>
</dbReference>
<evidence type="ECO:0000313" key="6">
    <source>
        <dbReference type="EMBL" id="KAJ5178874.1"/>
    </source>
</evidence>
<dbReference type="Proteomes" id="UP001146351">
    <property type="component" value="Unassembled WGS sequence"/>
</dbReference>
<keyword evidence="7" id="KW-1185">Reference proteome</keyword>
<reference evidence="6" key="1">
    <citation type="submission" date="2022-11" db="EMBL/GenBank/DDBJ databases">
        <authorList>
            <person name="Petersen C."/>
        </authorList>
    </citation>
    <scope>NUCLEOTIDE SEQUENCE</scope>
    <source>
        <strain evidence="6">IBT 21917</strain>
    </source>
</reference>
<proteinExistence type="predicted"/>
<evidence type="ECO:0000256" key="1">
    <source>
        <dbReference type="ARBA" id="ARBA00022737"/>
    </source>
</evidence>
<feature type="domain" description="Protein kinase" evidence="5">
    <location>
        <begin position="76"/>
        <end position="364"/>
    </location>
</feature>
<dbReference type="SUPFAM" id="SSF56112">
    <property type="entry name" value="Protein kinase-like (PK-like)"/>
    <property type="match status" value="1"/>
</dbReference>
<evidence type="ECO:0000256" key="2">
    <source>
        <dbReference type="ARBA" id="ARBA00023043"/>
    </source>
</evidence>
<feature type="repeat" description="ANK" evidence="3">
    <location>
        <begin position="967"/>
        <end position="999"/>
    </location>
</feature>
<sequence>MSATTFNESWAWNSPSNGTDDNPRTWTASISRSAVSTVEGLGPSDKVDAVELNSLESLLRTVQQQQQLKRFHAETLKNSSFVAAGETFSVSQCQYEGQVVAIKHIRLHADQEYFQRRLHSVQREILIMCHPPLAVHPNVTSLLGYGWTIEEKLPSPFLVAEFASGGSLRAHLKERKRAIGDKMILIGEIAAGLTALHQCGIVHGDLKADNVVVFFSPQRPSLSMAKISDFGHSIIVAAAAEKRTKYLGTTIYNAPEVAEQRNRPIPADQLHKCDIWAFGLCVWEILADGRVYTHGNAHDNQQSPSRFDVSHLQSLAMVFLESMVIPGVGFERGFLRPLLHDTLQVDPNQRISDLSRLSIIRAWKKLPGGHVPRPKLATYALSGDIRYSIFAREGVPHILWEQQCQFLQYFEAEAQRVELSKKKGDTSAVFQAMLCYVNGFGTSRDLSKGAEFLRKSQEMGHFLAELLGPRMLSGFGHGTSEAQMEYSQCLAAGFRAIGEAEQSSRLVVHPDGVEEFPTSFESYTAFHDAFILEESGMSMAEDDLAKLFITRASSSARFSILEIAIEYGDLELVKILLSRFKKSWDALVSSPGSVVDDAARHGYGALAGGTSEEDLRVALSLPIHYNTILHTQWPFHIDSLPLHTAIASGCLDAIKTLLALGARPLESVNGLTAIHWAVRYHFPDALQTLWRAAFNQAELDPRKAYEYPALAEAPIACFLSLLTHAERFAMHGGNYKNNIQKIIELLPREILTQRSPEGKSALTQAIDLEDVDVLELILEKYPELAYEKLVQPGNEELFTYPLHFAVQVGSGRDTNESIQILEIILRLHSLAIDCPDSASSMPLHVAALGTSSRVTKWLLDLGASPNQINRRGQGPLHVCHSSDIANALLLKGADVNRKDELGFTPVIAATMTGAEDILQLLIDAGADLSFNDNGIGTPLHSAVHQRSLSMTKLLLKANVNVDAVDRYGRTSLFVAMGTNKFDLVSLLLEHGSDPVLEDEQGSSPFRLALAWESPEIFDTIRRSSKFDNLSWDSKIKTLHFAARQGQPAALKMYLDQLFGPSLDAVDCSSGQKYSIATSLNIAASACRVDLVEVLLSHGFSVDHPDSKGNTPLLLSCQAGQEIPGFNPYLRRDVCETLIKNGANIFAANDDGQTPFISATNLLDFPVMTLLLDRALELSGRDMSSRKDRLVSCFRDYALSMRGNDIDQEYCQEARGLIDVSIITPKILSQAVLQEEWDFVMTYVGGHFITHNDLCENKELTGPGEEEYAFKRPLVRGGSPRPGKFFHAPKTNSSSSSSSESDPTESAEKDDSSEEIDFFQLRINKYEDSIDALRFFCLTKNREMVRYEHMLLHGMSMLNRHSFSSRNHESESADTKEMLSNVRKGGADIERRRELEEKKRAKRGPMRNLTSWLTGFSYTSTSN</sequence>
<feature type="region of interest" description="Disordered" evidence="4">
    <location>
        <begin position="1269"/>
        <end position="1312"/>
    </location>
</feature>
<dbReference type="InterPro" id="IPR002110">
    <property type="entry name" value="Ankyrin_rpt"/>
</dbReference>
<dbReference type="InterPro" id="IPR011009">
    <property type="entry name" value="Kinase-like_dom_sf"/>
</dbReference>
<dbReference type="SMART" id="SM00220">
    <property type="entry name" value="S_TKc"/>
    <property type="match status" value="1"/>
</dbReference>
<dbReference type="PANTHER" id="PTHR24198:SF165">
    <property type="entry name" value="ANKYRIN REPEAT-CONTAINING PROTEIN-RELATED"/>
    <property type="match status" value="1"/>
</dbReference>
<feature type="repeat" description="ANK" evidence="3">
    <location>
        <begin position="901"/>
        <end position="933"/>
    </location>
</feature>
<dbReference type="PROSITE" id="PS50011">
    <property type="entry name" value="PROTEIN_KINASE_DOM"/>
    <property type="match status" value="1"/>
</dbReference>
<keyword evidence="2 3" id="KW-0040">ANK repeat</keyword>
<organism evidence="6 7">
    <name type="scientific">Penicillium capsulatum</name>
    <dbReference type="NCBI Taxonomy" id="69766"/>
    <lineage>
        <taxon>Eukaryota</taxon>
        <taxon>Fungi</taxon>
        <taxon>Dikarya</taxon>
        <taxon>Ascomycota</taxon>
        <taxon>Pezizomycotina</taxon>
        <taxon>Eurotiomycetes</taxon>
        <taxon>Eurotiomycetidae</taxon>
        <taxon>Eurotiales</taxon>
        <taxon>Aspergillaceae</taxon>
        <taxon>Penicillium</taxon>
    </lineage>
</organism>
<comment type="caution">
    <text evidence="6">The sequence shown here is derived from an EMBL/GenBank/DDBJ whole genome shotgun (WGS) entry which is preliminary data.</text>
</comment>
<dbReference type="PROSITE" id="PS00108">
    <property type="entry name" value="PROTEIN_KINASE_ST"/>
    <property type="match status" value="1"/>
</dbReference>